<gene>
    <name evidence="1" type="ORF">TNCV_665271</name>
</gene>
<protein>
    <submittedName>
        <fullName evidence="1">Uncharacterized protein</fullName>
    </submittedName>
</protein>
<dbReference type="EMBL" id="BMAU01021319">
    <property type="protein sequence ID" value="GFY12961.1"/>
    <property type="molecule type" value="Genomic_DNA"/>
</dbReference>
<organism evidence="1 2">
    <name type="scientific">Trichonephila clavipes</name>
    <name type="common">Golden silk orbweaver</name>
    <name type="synonym">Nephila clavipes</name>
    <dbReference type="NCBI Taxonomy" id="2585209"/>
    <lineage>
        <taxon>Eukaryota</taxon>
        <taxon>Metazoa</taxon>
        <taxon>Ecdysozoa</taxon>
        <taxon>Arthropoda</taxon>
        <taxon>Chelicerata</taxon>
        <taxon>Arachnida</taxon>
        <taxon>Araneae</taxon>
        <taxon>Araneomorphae</taxon>
        <taxon>Entelegynae</taxon>
        <taxon>Araneoidea</taxon>
        <taxon>Nephilidae</taxon>
        <taxon>Trichonephila</taxon>
    </lineage>
</organism>
<evidence type="ECO:0000313" key="2">
    <source>
        <dbReference type="Proteomes" id="UP000887159"/>
    </source>
</evidence>
<dbReference type="AlphaFoldDB" id="A0A8X6SIS1"/>
<reference evidence="1" key="1">
    <citation type="submission" date="2020-08" db="EMBL/GenBank/DDBJ databases">
        <title>Multicomponent nature underlies the extraordinary mechanical properties of spider dragline silk.</title>
        <authorList>
            <person name="Kono N."/>
            <person name="Nakamura H."/>
            <person name="Mori M."/>
            <person name="Yoshida Y."/>
            <person name="Ohtoshi R."/>
            <person name="Malay A.D."/>
            <person name="Moran D.A.P."/>
            <person name="Tomita M."/>
            <person name="Numata K."/>
            <person name="Arakawa K."/>
        </authorList>
    </citation>
    <scope>NUCLEOTIDE SEQUENCE</scope>
</reference>
<comment type="caution">
    <text evidence="1">The sequence shown here is derived from an EMBL/GenBank/DDBJ whole genome shotgun (WGS) entry which is preliminary data.</text>
</comment>
<accession>A0A8X6SIS1</accession>
<sequence length="87" mass="9947">MKAKAYCAHPSIRDDWALSCMSRCPDQEAPVPVKYGQICRPHVREAMAISSVVSLLPRSTGNILPRSRKLEILGRATYDSYWVMFRY</sequence>
<keyword evidence="2" id="KW-1185">Reference proteome</keyword>
<dbReference type="Proteomes" id="UP000887159">
    <property type="component" value="Unassembled WGS sequence"/>
</dbReference>
<evidence type="ECO:0000313" key="1">
    <source>
        <dbReference type="EMBL" id="GFY12961.1"/>
    </source>
</evidence>
<name>A0A8X6SIS1_TRICX</name>
<proteinExistence type="predicted"/>